<evidence type="ECO:0000313" key="4">
    <source>
        <dbReference type="Proteomes" id="UP001305027"/>
    </source>
</evidence>
<keyword evidence="4" id="KW-1185">Reference proteome</keyword>
<dbReference type="Gene3D" id="3.30.70.270">
    <property type="match status" value="1"/>
</dbReference>
<evidence type="ECO:0000259" key="2">
    <source>
        <dbReference type="PROSITE" id="PS50883"/>
    </source>
</evidence>
<accession>A0ABU3KXV6</accession>
<name>A0ABU3KXV6_9GAMM</name>
<feature type="transmembrane region" description="Helical" evidence="1">
    <location>
        <begin position="274"/>
        <end position="295"/>
    </location>
</feature>
<keyword evidence="1" id="KW-1133">Transmembrane helix</keyword>
<feature type="domain" description="EAL" evidence="2">
    <location>
        <begin position="470"/>
        <end position="724"/>
    </location>
</feature>
<dbReference type="InterPro" id="IPR029787">
    <property type="entry name" value="Nucleotide_cyclase"/>
</dbReference>
<dbReference type="SUPFAM" id="SSF141868">
    <property type="entry name" value="EAL domain-like"/>
    <property type="match status" value="1"/>
</dbReference>
<dbReference type="Gene3D" id="3.20.20.450">
    <property type="entry name" value="EAL domain"/>
    <property type="match status" value="1"/>
</dbReference>
<dbReference type="Proteomes" id="UP001305027">
    <property type="component" value="Unassembled WGS sequence"/>
</dbReference>
<dbReference type="EMBL" id="JANFPJ010000018">
    <property type="protein sequence ID" value="MDT7526338.1"/>
    <property type="molecule type" value="Genomic_DNA"/>
</dbReference>
<comment type="caution">
    <text evidence="3">The sequence shown here is derived from an EMBL/GenBank/DDBJ whole genome shotgun (WGS) entry which is preliminary data.</text>
</comment>
<dbReference type="Pfam" id="PF00990">
    <property type="entry name" value="GGDEF"/>
    <property type="match status" value="1"/>
</dbReference>
<protein>
    <submittedName>
        <fullName evidence="3">EAL domain-containing protein</fullName>
    </submittedName>
</protein>
<dbReference type="InterPro" id="IPR043128">
    <property type="entry name" value="Rev_trsase/Diguanyl_cyclase"/>
</dbReference>
<dbReference type="SMART" id="SM00052">
    <property type="entry name" value="EAL"/>
    <property type="match status" value="1"/>
</dbReference>
<dbReference type="CDD" id="cd01948">
    <property type="entry name" value="EAL"/>
    <property type="match status" value="1"/>
</dbReference>
<gene>
    <name evidence="3" type="ORF">NOG12_09640</name>
</gene>
<dbReference type="SMART" id="SM00062">
    <property type="entry name" value="PBPb"/>
    <property type="match status" value="1"/>
</dbReference>
<dbReference type="InterPro" id="IPR001638">
    <property type="entry name" value="Solute-binding_3/MltF_N"/>
</dbReference>
<dbReference type="SUPFAM" id="SSF55073">
    <property type="entry name" value="Nucleotide cyclase"/>
    <property type="match status" value="1"/>
</dbReference>
<dbReference type="PANTHER" id="PTHR33121:SF70">
    <property type="entry name" value="SIGNALING PROTEIN YKOW"/>
    <property type="match status" value="1"/>
</dbReference>
<dbReference type="InterPro" id="IPR000160">
    <property type="entry name" value="GGDEF_dom"/>
</dbReference>
<dbReference type="InterPro" id="IPR035919">
    <property type="entry name" value="EAL_sf"/>
</dbReference>
<dbReference type="Gene3D" id="3.40.190.10">
    <property type="entry name" value="Periplasmic binding protein-like II"/>
    <property type="match status" value="2"/>
</dbReference>
<sequence length="724" mass="81239">MVTTTKTSIQLLVVTFILATLSIIAFVVVTPAQTEPGELGSTYSVRFTGSTFYPPFQWSQNNEIHGFLVDLERQFELEGHFAVEQNLAVWSDALAAVLTEQADAVALIATEKRAERFDFSTPFYFVAHALFMRDDAASVGALAAVTDERIAVVKGAYAELELPPALRAQIVWATDELDCLVLVAQRQAELCIEVVQSSRHLIQQYNLDVVQTSPPFWAVPYAFGVRKGNTETLAKINDALSSIIVSGGYQQVYDRWLPTLEWKNLSWYEQLQHYTGLLLVFITLLIGIIAVLVLFRIKTVNFATQLKYTATHDSLTQLLNRDAFVNYLNQQLDNNSTDGALRWFVVARIVNLEAVTTAFSHQTSIELVQQFARRLEHPSFHSKAHLGAGLFAFTCHSDLTAEQIYEFISTPLEMSNVDIDPVIAMGVVEIDLNERLDNPTEELLRRALTALSYVQSHHMQWLKYHESFEPDPVDLMLLKDFTTARMQDFELLLQPQYSVVEDKINSAEALLRWHHPTRGMLLPATFIPLIEQAGMMPEVTRWVISKACEYAKRLAEDYEISRISVNVTADDLMEPGFVDFVLATVVGLKNVRLCFEITETGLITDSGVAQDVLQTLAKRGICCSVDDFGTGYSSLSYLSLFPIAEVKLDRLFVGALTTDERSRIIISSTIELAHNLGMQVTAEGVEDEATLHELKALGCDRIQGYFFAKPSSYTDVVQYFSCRN</sequence>
<keyword evidence="1" id="KW-0472">Membrane</keyword>
<dbReference type="InterPro" id="IPR050706">
    <property type="entry name" value="Cyclic-di-GMP_PDE-like"/>
</dbReference>
<organism evidence="3 4">
    <name type="scientific">Pseudidiomarina fusca</name>
    <dbReference type="NCBI Taxonomy" id="2965078"/>
    <lineage>
        <taxon>Bacteria</taxon>
        <taxon>Pseudomonadati</taxon>
        <taxon>Pseudomonadota</taxon>
        <taxon>Gammaproteobacteria</taxon>
        <taxon>Alteromonadales</taxon>
        <taxon>Idiomarinaceae</taxon>
        <taxon>Pseudidiomarina</taxon>
    </lineage>
</organism>
<dbReference type="PROSITE" id="PS50883">
    <property type="entry name" value="EAL"/>
    <property type="match status" value="1"/>
</dbReference>
<dbReference type="InterPro" id="IPR001633">
    <property type="entry name" value="EAL_dom"/>
</dbReference>
<dbReference type="Pfam" id="PF00563">
    <property type="entry name" value="EAL"/>
    <property type="match status" value="1"/>
</dbReference>
<dbReference type="RefSeq" id="WP_313933127.1">
    <property type="nucleotide sequence ID" value="NZ_JANFPJ010000018.1"/>
</dbReference>
<proteinExistence type="predicted"/>
<evidence type="ECO:0000313" key="3">
    <source>
        <dbReference type="EMBL" id="MDT7526338.1"/>
    </source>
</evidence>
<dbReference type="Pfam" id="PF00497">
    <property type="entry name" value="SBP_bac_3"/>
    <property type="match status" value="1"/>
</dbReference>
<reference evidence="3 4" key="1">
    <citation type="submission" date="2022-07" db="EMBL/GenBank/DDBJ databases">
        <title>Pseudidiomarina sp. nov, a marine bacterium isolated from Pacific Ocean.</title>
        <authorList>
            <person name="Wang Y."/>
        </authorList>
    </citation>
    <scope>NUCLEOTIDE SEQUENCE [LARGE SCALE GENOMIC DNA]</scope>
    <source>
        <strain evidence="3 4">GXY010</strain>
    </source>
</reference>
<dbReference type="PANTHER" id="PTHR33121">
    <property type="entry name" value="CYCLIC DI-GMP PHOSPHODIESTERASE PDEF"/>
    <property type="match status" value="1"/>
</dbReference>
<evidence type="ECO:0000256" key="1">
    <source>
        <dbReference type="SAM" id="Phobius"/>
    </source>
</evidence>
<keyword evidence="1" id="KW-0812">Transmembrane</keyword>
<dbReference type="SMART" id="SM00267">
    <property type="entry name" value="GGDEF"/>
    <property type="match status" value="1"/>
</dbReference>
<dbReference type="SUPFAM" id="SSF53850">
    <property type="entry name" value="Periplasmic binding protein-like II"/>
    <property type="match status" value="1"/>
</dbReference>